<keyword evidence="2" id="KW-1185">Reference proteome</keyword>
<evidence type="ECO:0000313" key="2">
    <source>
        <dbReference type="Proteomes" id="UP001259982"/>
    </source>
</evidence>
<dbReference type="Proteomes" id="UP001259982">
    <property type="component" value="Unassembled WGS sequence"/>
</dbReference>
<accession>A0ABU3B5U0</accession>
<protein>
    <recommendedName>
        <fullName evidence="3">PIN domain-containing protein</fullName>
    </recommendedName>
</protein>
<dbReference type="EMBL" id="JAVRHY010000003">
    <property type="protein sequence ID" value="MDT0617814.1"/>
    <property type="molecule type" value="Genomic_DNA"/>
</dbReference>
<dbReference type="SUPFAM" id="SSF88723">
    <property type="entry name" value="PIN domain-like"/>
    <property type="match status" value="1"/>
</dbReference>
<dbReference type="InterPro" id="IPR029060">
    <property type="entry name" value="PIN-like_dom_sf"/>
</dbReference>
<sequence length="45" mass="4870">MIRHFGPNDLLIAAQAVSLRLTVVTANLSAFARVPGLAVEHWLEA</sequence>
<organism evidence="1 2">
    <name type="scientific">Spectribacter acetivorans</name>
    <dbReference type="NCBI Taxonomy" id="3075603"/>
    <lineage>
        <taxon>Bacteria</taxon>
        <taxon>Pseudomonadati</taxon>
        <taxon>Pseudomonadota</taxon>
        <taxon>Gammaproteobacteria</taxon>
        <taxon>Salinisphaerales</taxon>
        <taxon>Salinisphaeraceae</taxon>
        <taxon>Spectribacter</taxon>
    </lineage>
</organism>
<dbReference type="Gene3D" id="3.40.50.1010">
    <property type="entry name" value="5'-nuclease"/>
    <property type="match status" value="1"/>
</dbReference>
<name>A0ABU3B5U0_9GAMM</name>
<reference evidence="1 2" key="1">
    <citation type="submission" date="2023-09" db="EMBL/GenBank/DDBJ databases">
        <authorList>
            <person name="Rey-Velasco X."/>
        </authorList>
    </citation>
    <scope>NUCLEOTIDE SEQUENCE [LARGE SCALE GENOMIC DNA]</scope>
    <source>
        <strain evidence="1 2">P385</strain>
    </source>
</reference>
<dbReference type="RefSeq" id="WP_311657720.1">
    <property type="nucleotide sequence ID" value="NZ_JAVRHY010000003.1"/>
</dbReference>
<proteinExistence type="predicted"/>
<evidence type="ECO:0008006" key="3">
    <source>
        <dbReference type="Google" id="ProtNLM"/>
    </source>
</evidence>
<evidence type="ECO:0000313" key="1">
    <source>
        <dbReference type="EMBL" id="MDT0617814.1"/>
    </source>
</evidence>
<comment type="caution">
    <text evidence="1">The sequence shown here is derived from an EMBL/GenBank/DDBJ whole genome shotgun (WGS) entry which is preliminary data.</text>
</comment>
<gene>
    <name evidence="1" type="ORF">RM531_04965</name>
</gene>